<organism evidence="7 8">
    <name type="scientific">Alkaliphilus hydrothermalis</name>
    <dbReference type="NCBI Taxonomy" id="1482730"/>
    <lineage>
        <taxon>Bacteria</taxon>
        <taxon>Bacillati</taxon>
        <taxon>Bacillota</taxon>
        <taxon>Clostridia</taxon>
        <taxon>Peptostreptococcales</taxon>
        <taxon>Natronincolaceae</taxon>
        <taxon>Alkaliphilus</taxon>
    </lineage>
</organism>
<dbReference type="PANTHER" id="PTHR43153:SF1">
    <property type="entry name" value="ELECTRON TRANSFER FLAVOPROTEIN SUBUNIT ALPHA, MITOCHONDRIAL"/>
    <property type="match status" value="1"/>
</dbReference>
<dbReference type="InterPro" id="IPR029035">
    <property type="entry name" value="DHS-like_NAD/FAD-binding_dom"/>
</dbReference>
<keyword evidence="5" id="KW-0249">Electron transport</keyword>
<evidence type="ECO:0000256" key="5">
    <source>
        <dbReference type="ARBA" id="ARBA00022982"/>
    </source>
</evidence>
<dbReference type="CDD" id="cd01715">
    <property type="entry name" value="ETF_alpha"/>
    <property type="match status" value="1"/>
</dbReference>
<keyword evidence="2" id="KW-0813">Transport</keyword>
<dbReference type="PANTHER" id="PTHR43153">
    <property type="entry name" value="ELECTRON TRANSFER FLAVOPROTEIN ALPHA"/>
    <property type="match status" value="1"/>
</dbReference>
<dbReference type="SUPFAM" id="SSF52467">
    <property type="entry name" value="DHS-like NAD/FAD-binding domain"/>
    <property type="match status" value="1"/>
</dbReference>
<gene>
    <name evidence="7" type="ORF">JOC73_002566</name>
</gene>
<dbReference type="InterPro" id="IPR033947">
    <property type="entry name" value="ETF_alpha_N"/>
</dbReference>
<keyword evidence="4" id="KW-0274">FAD</keyword>
<dbReference type="Gene3D" id="3.40.50.1220">
    <property type="entry name" value="TPP-binding domain"/>
    <property type="match status" value="1"/>
</dbReference>
<feature type="domain" description="Electron transfer flavoprotein alpha/beta-subunit N-terminal" evidence="6">
    <location>
        <begin position="9"/>
        <end position="198"/>
    </location>
</feature>
<dbReference type="PIRSF" id="PIRSF000089">
    <property type="entry name" value="Electra_flavoP_a"/>
    <property type="match status" value="1"/>
</dbReference>
<dbReference type="InterPro" id="IPR014731">
    <property type="entry name" value="ETF_asu_C"/>
</dbReference>
<evidence type="ECO:0000313" key="8">
    <source>
        <dbReference type="Proteomes" id="UP001314796"/>
    </source>
</evidence>
<dbReference type="Pfam" id="PF00766">
    <property type="entry name" value="ETF_alpha"/>
    <property type="match status" value="1"/>
</dbReference>
<dbReference type="SMART" id="SM00893">
    <property type="entry name" value="ETF"/>
    <property type="match status" value="1"/>
</dbReference>
<dbReference type="Proteomes" id="UP001314796">
    <property type="component" value="Unassembled WGS sequence"/>
</dbReference>
<sequence>MSILEHKGVWVFAEQRAGEIQKVSLELLGKGRELADTLGTKLTAVLLGNNVKEMASELIYYGADEVILVEDELLDVYITETYTKVMSKIIKEKKPDIILMGATALGRDLAPRVSARVHTGLTADCTTLEIDEESKHLLMTRPAFGGNIMATIICPDHRPQMSTVRPGVMIKQERNEERQGEIIEFPSGLAKEDVNVEVIEIVKEEKQKMKIEEAEVLVSGGRGMRKKENFQTLELLAKELGGLVSGSRAVVDAGWMDREHQVGQTGKTVRPNLYLACGVSGAIQHVTGMEESDLIVAINKNPSAPIFELADVGIVGDVEKVIPSLIDELKSVKVAKEKK</sequence>
<evidence type="ECO:0000256" key="4">
    <source>
        <dbReference type="ARBA" id="ARBA00022827"/>
    </source>
</evidence>
<dbReference type="RefSeq" id="WP_204403795.1">
    <property type="nucleotide sequence ID" value="NZ_JAFBEE010000021.1"/>
</dbReference>
<dbReference type="EMBL" id="JAFBEE010000021">
    <property type="protein sequence ID" value="MBM7615990.1"/>
    <property type="molecule type" value="Genomic_DNA"/>
</dbReference>
<reference evidence="7 8" key="1">
    <citation type="submission" date="2021-01" db="EMBL/GenBank/DDBJ databases">
        <title>Genomic Encyclopedia of Type Strains, Phase IV (KMG-IV): sequencing the most valuable type-strain genomes for metagenomic binning, comparative biology and taxonomic classification.</title>
        <authorList>
            <person name="Goeker M."/>
        </authorList>
    </citation>
    <scope>NUCLEOTIDE SEQUENCE [LARGE SCALE GENOMIC DNA]</scope>
    <source>
        <strain evidence="7 8">DSM 25890</strain>
    </source>
</reference>
<evidence type="ECO:0000259" key="6">
    <source>
        <dbReference type="SMART" id="SM00893"/>
    </source>
</evidence>
<dbReference type="InterPro" id="IPR014730">
    <property type="entry name" value="ETF_a/b_N"/>
</dbReference>
<evidence type="ECO:0000313" key="7">
    <source>
        <dbReference type="EMBL" id="MBM7615990.1"/>
    </source>
</evidence>
<comment type="caution">
    <text evidence="7">The sequence shown here is derived from an EMBL/GenBank/DDBJ whole genome shotgun (WGS) entry which is preliminary data.</text>
</comment>
<accession>A0ABS2NSQ9</accession>
<dbReference type="Gene3D" id="3.40.50.620">
    <property type="entry name" value="HUPs"/>
    <property type="match status" value="1"/>
</dbReference>
<protein>
    <submittedName>
        <fullName evidence="7">Electron transfer flavoprotein alpha subunit</fullName>
    </submittedName>
</protein>
<keyword evidence="3" id="KW-0285">Flavoprotein</keyword>
<dbReference type="PROSITE" id="PS00696">
    <property type="entry name" value="ETF_ALPHA"/>
    <property type="match status" value="1"/>
</dbReference>
<keyword evidence="8" id="KW-1185">Reference proteome</keyword>
<evidence type="ECO:0000256" key="2">
    <source>
        <dbReference type="ARBA" id="ARBA00022448"/>
    </source>
</evidence>
<evidence type="ECO:0000256" key="3">
    <source>
        <dbReference type="ARBA" id="ARBA00022630"/>
    </source>
</evidence>
<dbReference type="Pfam" id="PF01012">
    <property type="entry name" value="ETF"/>
    <property type="match status" value="1"/>
</dbReference>
<dbReference type="SUPFAM" id="SSF52402">
    <property type="entry name" value="Adenine nucleotide alpha hydrolases-like"/>
    <property type="match status" value="1"/>
</dbReference>
<dbReference type="InterPro" id="IPR018206">
    <property type="entry name" value="ETF_asu_C_CS"/>
</dbReference>
<name>A0ABS2NSQ9_9FIRM</name>
<dbReference type="InterPro" id="IPR001308">
    <property type="entry name" value="ETF_a/FixB"/>
</dbReference>
<comment type="similarity">
    <text evidence="1">Belongs to the ETF alpha-subunit/FixB family.</text>
</comment>
<proteinExistence type="inferred from homology"/>
<dbReference type="InterPro" id="IPR014729">
    <property type="entry name" value="Rossmann-like_a/b/a_fold"/>
</dbReference>
<evidence type="ECO:0000256" key="1">
    <source>
        <dbReference type="ARBA" id="ARBA00005817"/>
    </source>
</evidence>